<dbReference type="KEGG" id="rcf:Poly24_30410"/>
<evidence type="ECO:0000256" key="1">
    <source>
        <dbReference type="ARBA" id="ARBA00004162"/>
    </source>
</evidence>
<evidence type="ECO:0000256" key="2">
    <source>
        <dbReference type="ARBA" id="ARBA00005811"/>
    </source>
</evidence>
<evidence type="ECO:0000313" key="10">
    <source>
        <dbReference type="Proteomes" id="UP000315082"/>
    </source>
</evidence>
<keyword evidence="7" id="KW-0653">Protein transport</keyword>
<gene>
    <name evidence="9" type="primary">exbD_3</name>
    <name evidence="9" type="ORF">Poly24_30410</name>
</gene>
<dbReference type="OrthoDB" id="9793581at2"/>
<feature type="transmembrane region" description="Helical" evidence="8">
    <location>
        <begin position="12"/>
        <end position="33"/>
    </location>
</feature>
<dbReference type="Gene3D" id="3.30.420.270">
    <property type="match status" value="1"/>
</dbReference>
<keyword evidence="4 7" id="KW-0812">Transmembrane</keyword>
<evidence type="ECO:0000256" key="6">
    <source>
        <dbReference type="ARBA" id="ARBA00023136"/>
    </source>
</evidence>
<keyword evidence="7" id="KW-0813">Transport</keyword>
<evidence type="ECO:0000256" key="5">
    <source>
        <dbReference type="ARBA" id="ARBA00022989"/>
    </source>
</evidence>
<dbReference type="PANTHER" id="PTHR30558:SF3">
    <property type="entry name" value="BIOPOLYMER TRANSPORT PROTEIN EXBD-RELATED"/>
    <property type="match status" value="1"/>
</dbReference>
<dbReference type="InterPro" id="IPR003400">
    <property type="entry name" value="ExbD"/>
</dbReference>
<evidence type="ECO:0000256" key="4">
    <source>
        <dbReference type="ARBA" id="ARBA00022692"/>
    </source>
</evidence>
<keyword evidence="6 8" id="KW-0472">Membrane</keyword>
<proteinExistence type="inferred from homology"/>
<dbReference type="EMBL" id="CP036348">
    <property type="protein sequence ID" value="QDV69326.1"/>
    <property type="molecule type" value="Genomic_DNA"/>
</dbReference>
<dbReference type="RefSeq" id="WP_145096628.1">
    <property type="nucleotide sequence ID" value="NZ_CP036348.1"/>
</dbReference>
<evidence type="ECO:0000256" key="7">
    <source>
        <dbReference type="RuleBase" id="RU003879"/>
    </source>
</evidence>
<comment type="similarity">
    <text evidence="2 7">Belongs to the ExbD/TolR family.</text>
</comment>
<name>A0A518JUZ3_9BACT</name>
<organism evidence="9 10">
    <name type="scientific">Rosistilla carotiformis</name>
    <dbReference type="NCBI Taxonomy" id="2528017"/>
    <lineage>
        <taxon>Bacteria</taxon>
        <taxon>Pseudomonadati</taxon>
        <taxon>Planctomycetota</taxon>
        <taxon>Planctomycetia</taxon>
        <taxon>Pirellulales</taxon>
        <taxon>Pirellulaceae</taxon>
        <taxon>Rosistilla</taxon>
    </lineage>
</organism>
<evidence type="ECO:0000256" key="8">
    <source>
        <dbReference type="SAM" id="Phobius"/>
    </source>
</evidence>
<evidence type="ECO:0000256" key="3">
    <source>
        <dbReference type="ARBA" id="ARBA00022475"/>
    </source>
</evidence>
<sequence>MAYQRRSGEEATINLTPMIDVVFLLVIFFMVGAKFTDQEGNIKVNVPGVGNLQSITRGPDKRVVDVLADGSVLLDKNPIAISQLQQTLASAASQYADTSVVVRGDGQGNFQAIAEVLQVVRQAGITDMGIAVRMQR</sequence>
<dbReference type="AlphaFoldDB" id="A0A518JUZ3"/>
<evidence type="ECO:0000313" key="9">
    <source>
        <dbReference type="EMBL" id="QDV69326.1"/>
    </source>
</evidence>
<keyword evidence="10" id="KW-1185">Reference proteome</keyword>
<comment type="subcellular location">
    <subcellularLocation>
        <location evidence="1">Cell membrane</location>
        <topology evidence="1">Single-pass membrane protein</topology>
    </subcellularLocation>
    <subcellularLocation>
        <location evidence="7">Cell membrane</location>
        <topology evidence="7">Single-pass type II membrane protein</topology>
    </subcellularLocation>
</comment>
<keyword evidence="3" id="KW-1003">Cell membrane</keyword>
<accession>A0A518JUZ3</accession>
<dbReference type="Pfam" id="PF02472">
    <property type="entry name" value="ExbD"/>
    <property type="match status" value="1"/>
</dbReference>
<keyword evidence="5 8" id="KW-1133">Transmembrane helix</keyword>
<reference evidence="9 10" key="1">
    <citation type="submission" date="2019-02" db="EMBL/GenBank/DDBJ databases">
        <title>Deep-cultivation of Planctomycetes and their phenomic and genomic characterization uncovers novel biology.</title>
        <authorList>
            <person name="Wiegand S."/>
            <person name="Jogler M."/>
            <person name="Boedeker C."/>
            <person name="Pinto D."/>
            <person name="Vollmers J."/>
            <person name="Rivas-Marin E."/>
            <person name="Kohn T."/>
            <person name="Peeters S.H."/>
            <person name="Heuer A."/>
            <person name="Rast P."/>
            <person name="Oberbeckmann S."/>
            <person name="Bunk B."/>
            <person name="Jeske O."/>
            <person name="Meyerdierks A."/>
            <person name="Storesund J.E."/>
            <person name="Kallscheuer N."/>
            <person name="Luecker S."/>
            <person name="Lage O.M."/>
            <person name="Pohl T."/>
            <person name="Merkel B.J."/>
            <person name="Hornburger P."/>
            <person name="Mueller R.-W."/>
            <person name="Bruemmer F."/>
            <person name="Labrenz M."/>
            <person name="Spormann A.M."/>
            <person name="Op den Camp H."/>
            <person name="Overmann J."/>
            <person name="Amann R."/>
            <person name="Jetten M.S.M."/>
            <person name="Mascher T."/>
            <person name="Medema M.H."/>
            <person name="Devos D.P."/>
            <person name="Kaster A.-K."/>
            <person name="Ovreas L."/>
            <person name="Rohde M."/>
            <person name="Galperin M.Y."/>
            <person name="Jogler C."/>
        </authorList>
    </citation>
    <scope>NUCLEOTIDE SEQUENCE [LARGE SCALE GENOMIC DNA]</scope>
    <source>
        <strain evidence="9 10">Poly24</strain>
    </source>
</reference>
<dbReference type="GO" id="GO:0005886">
    <property type="term" value="C:plasma membrane"/>
    <property type="evidence" value="ECO:0007669"/>
    <property type="project" value="UniProtKB-SubCell"/>
</dbReference>
<protein>
    <submittedName>
        <fullName evidence="9">Biopolymer transport protein ExbD</fullName>
    </submittedName>
</protein>
<dbReference type="PANTHER" id="PTHR30558">
    <property type="entry name" value="EXBD MEMBRANE COMPONENT OF PMF-DRIVEN MACROMOLECULE IMPORT SYSTEM"/>
    <property type="match status" value="1"/>
</dbReference>
<dbReference type="GO" id="GO:0022857">
    <property type="term" value="F:transmembrane transporter activity"/>
    <property type="evidence" value="ECO:0007669"/>
    <property type="project" value="InterPro"/>
</dbReference>
<dbReference type="Proteomes" id="UP000315082">
    <property type="component" value="Chromosome"/>
</dbReference>
<dbReference type="GO" id="GO:0015031">
    <property type="term" value="P:protein transport"/>
    <property type="evidence" value="ECO:0007669"/>
    <property type="project" value="UniProtKB-KW"/>
</dbReference>